<reference evidence="1" key="1">
    <citation type="journal article" date="2014" name="Front. Microbiol.">
        <title>High frequency of phylogenetically diverse reductive dehalogenase-homologous genes in deep subseafloor sedimentary metagenomes.</title>
        <authorList>
            <person name="Kawai M."/>
            <person name="Futagami T."/>
            <person name="Toyoda A."/>
            <person name="Takaki Y."/>
            <person name="Nishi S."/>
            <person name="Hori S."/>
            <person name="Arai W."/>
            <person name="Tsubouchi T."/>
            <person name="Morono Y."/>
            <person name="Uchiyama I."/>
            <person name="Ito T."/>
            <person name="Fujiyama A."/>
            <person name="Inagaki F."/>
            <person name="Takami H."/>
        </authorList>
    </citation>
    <scope>NUCLEOTIDE SEQUENCE</scope>
    <source>
        <strain evidence="1">Expedition CK06-06</strain>
    </source>
</reference>
<dbReference type="AlphaFoldDB" id="X1P180"/>
<comment type="caution">
    <text evidence="1">The sequence shown here is derived from an EMBL/GenBank/DDBJ whole genome shotgun (WGS) entry which is preliminary data.</text>
</comment>
<gene>
    <name evidence="1" type="ORF">S06H3_49570</name>
</gene>
<proteinExistence type="predicted"/>
<name>X1P180_9ZZZZ</name>
<dbReference type="EMBL" id="BARV01031306">
    <property type="protein sequence ID" value="GAI36201.1"/>
    <property type="molecule type" value="Genomic_DNA"/>
</dbReference>
<feature type="non-terminal residue" evidence="1">
    <location>
        <position position="1"/>
    </location>
</feature>
<evidence type="ECO:0000313" key="1">
    <source>
        <dbReference type="EMBL" id="GAI36201.1"/>
    </source>
</evidence>
<sequence length="233" mass="26799">VNPNKFAKRSKSISVSSDDYSIPGIALAHPDHRIFNSFISDLPWFSSLQYDISSALSPMVGFSELPLDFFKTKKSSNGCESSFGLPLDISLIRFIWTEIVNDIFGINKQDNPSLEFSDPVIYDVYTEYVPMNSKICRPKLLHFLSYKSRPAVLDLDLFLRHCSDFVIDYNSIDRNRVLSYIRDLLADANNYEDMDAVLKYESVLKKAEFVFSQFSDDEVLDWLRYLCLAHSPQ</sequence>
<protein>
    <submittedName>
        <fullName evidence="1">Uncharacterized protein</fullName>
    </submittedName>
</protein>
<accession>X1P180</accession>
<organism evidence="1">
    <name type="scientific">marine sediment metagenome</name>
    <dbReference type="NCBI Taxonomy" id="412755"/>
    <lineage>
        <taxon>unclassified sequences</taxon>
        <taxon>metagenomes</taxon>
        <taxon>ecological metagenomes</taxon>
    </lineage>
</organism>